<protein>
    <submittedName>
        <fullName evidence="2">Uncharacterized protein</fullName>
    </submittedName>
</protein>
<sequence>MEVPIKSVGEQSFVSGKAFVPGDRVWSCLYRTDEGVLERVDVLEEEREQLNLDAGVLCKWSQMIKEREISEAEVRKADLQSTDEIFLSLYDELEEDGDDSAEIRETRDRLKFFLALQLERKRVLKPLGRGKFRHMPTKREFEVPQLELTPELVAAHLKPEMPEDSGQDAAGEDDTEVTPPEEDNAATEGLAEPGPEAIKKD</sequence>
<dbReference type="RefSeq" id="WP_163964314.1">
    <property type="nucleotide sequence ID" value="NZ_JAAGNX010000002.1"/>
</dbReference>
<feature type="compositionally biased region" description="Acidic residues" evidence="1">
    <location>
        <begin position="162"/>
        <end position="185"/>
    </location>
</feature>
<evidence type="ECO:0000256" key="1">
    <source>
        <dbReference type="SAM" id="MobiDB-lite"/>
    </source>
</evidence>
<organism evidence="2 3">
    <name type="scientific">Oceanipulchritudo coccoides</name>
    <dbReference type="NCBI Taxonomy" id="2706888"/>
    <lineage>
        <taxon>Bacteria</taxon>
        <taxon>Pseudomonadati</taxon>
        <taxon>Verrucomicrobiota</taxon>
        <taxon>Opitutia</taxon>
        <taxon>Puniceicoccales</taxon>
        <taxon>Oceanipulchritudinaceae</taxon>
        <taxon>Oceanipulchritudo</taxon>
    </lineage>
</organism>
<comment type="caution">
    <text evidence="2">The sequence shown here is derived from an EMBL/GenBank/DDBJ whole genome shotgun (WGS) entry which is preliminary data.</text>
</comment>
<evidence type="ECO:0000313" key="3">
    <source>
        <dbReference type="Proteomes" id="UP000478417"/>
    </source>
</evidence>
<reference evidence="2 3" key="1">
    <citation type="submission" date="2020-02" db="EMBL/GenBank/DDBJ databases">
        <title>Albibacoteraceae fam. nov., the first described family within the subdivision 4 Verrucomicrobia.</title>
        <authorList>
            <person name="Xi F."/>
        </authorList>
    </citation>
    <scope>NUCLEOTIDE SEQUENCE [LARGE SCALE GENOMIC DNA]</scope>
    <source>
        <strain evidence="2 3">CK1056</strain>
    </source>
</reference>
<gene>
    <name evidence="2" type="ORF">G0Q06_08260</name>
</gene>
<feature type="region of interest" description="Disordered" evidence="1">
    <location>
        <begin position="155"/>
        <end position="201"/>
    </location>
</feature>
<dbReference type="Proteomes" id="UP000478417">
    <property type="component" value="Unassembled WGS sequence"/>
</dbReference>
<dbReference type="EMBL" id="JAAGNX010000002">
    <property type="protein sequence ID" value="NDV62439.1"/>
    <property type="molecule type" value="Genomic_DNA"/>
</dbReference>
<dbReference type="AlphaFoldDB" id="A0A6B2M2L5"/>
<name>A0A6B2M2L5_9BACT</name>
<proteinExistence type="predicted"/>
<accession>A0A6B2M2L5</accession>
<keyword evidence="3" id="KW-1185">Reference proteome</keyword>
<evidence type="ECO:0000313" key="2">
    <source>
        <dbReference type="EMBL" id="NDV62439.1"/>
    </source>
</evidence>